<dbReference type="SUPFAM" id="SSF55545">
    <property type="entry name" value="beta-N-acetylhexosaminidase-like domain"/>
    <property type="match status" value="1"/>
</dbReference>
<dbReference type="SUPFAM" id="SSF51445">
    <property type="entry name" value="(Trans)glycosidases"/>
    <property type="match status" value="1"/>
</dbReference>
<dbReference type="GO" id="GO:0005975">
    <property type="term" value="P:carbohydrate metabolic process"/>
    <property type="evidence" value="ECO:0007669"/>
    <property type="project" value="InterPro"/>
</dbReference>
<dbReference type="GO" id="GO:0005764">
    <property type="term" value="C:lysosome"/>
    <property type="evidence" value="ECO:0007669"/>
    <property type="project" value="TreeGrafter"/>
</dbReference>
<dbReference type="STRING" id="104099.AD949_03010"/>
<gene>
    <name evidence="9" type="ORF">AOR01nite_21550</name>
</gene>
<evidence type="ECO:0000259" key="7">
    <source>
        <dbReference type="Pfam" id="PF00728"/>
    </source>
</evidence>
<feature type="signal peptide" evidence="6">
    <location>
        <begin position="1"/>
        <end position="29"/>
    </location>
</feature>
<accession>A0A4Y3TPG2</accession>
<keyword evidence="3" id="KW-0326">Glycosidase</keyword>
<dbReference type="InterPro" id="IPR017853">
    <property type="entry name" value="GH"/>
</dbReference>
<evidence type="ECO:0000313" key="9">
    <source>
        <dbReference type="EMBL" id="GEB83678.1"/>
    </source>
</evidence>
<keyword evidence="10" id="KW-1185">Reference proteome</keyword>
<dbReference type="GO" id="GO:0016020">
    <property type="term" value="C:membrane"/>
    <property type="evidence" value="ECO:0007669"/>
    <property type="project" value="TreeGrafter"/>
</dbReference>
<keyword evidence="2" id="KW-0378">Hydrolase</keyword>
<organism evidence="9 10">
    <name type="scientific">Acetobacter orleanensis</name>
    <dbReference type="NCBI Taxonomy" id="104099"/>
    <lineage>
        <taxon>Bacteria</taxon>
        <taxon>Pseudomonadati</taxon>
        <taxon>Pseudomonadota</taxon>
        <taxon>Alphaproteobacteria</taxon>
        <taxon>Acetobacterales</taxon>
        <taxon>Acetobacteraceae</taxon>
        <taxon>Acetobacter</taxon>
    </lineage>
</organism>
<dbReference type="PROSITE" id="PS51318">
    <property type="entry name" value="TAT"/>
    <property type="match status" value="1"/>
</dbReference>
<feature type="chain" id="PRO_5021387635" description="N-acetyl-beta-glucosaminidase" evidence="6">
    <location>
        <begin position="30"/>
        <end position="733"/>
    </location>
</feature>
<dbReference type="EMBL" id="BJMU01000015">
    <property type="protein sequence ID" value="GEB83678.1"/>
    <property type="molecule type" value="Genomic_DNA"/>
</dbReference>
<evidence type="ECO:0000256" key="6">
    <source>
        <dbReference type="SAM" id="SignalP"/>
    </source>
</evidence>
<dbReference type="Pfam" id="PF02838">
    <property type="entry name" value="Glyco_hydro_20b"/>
    <property type="match status" value="1"/>
</dbReference>
<protein>
    <recommendedName>
        <fullName evidence="4">N-acetyl-beta-glucosaminidase</fullName>
    </recommendedName>
</protein>
<dbReference type="Proteomes" id="UP000317617">
    <property type="component" value="Unassembled WGS sequence"/>
</dbReference>
<dbReference type="InterPro" id="IPR025705">
    <property type="entry name" value="Beta_hexosaminidase_sua/sub"/>
</dbReference>
<evidence type="ECO:0000256" key="5">
    <source>
        <dbReference type="PIRSR" id="PIRSR625705-1"/>
    </source>
</evidence>
<evidence type="ECO:0000256" key="2">
    <source>
        <dbReference type="ARBA" id="ARBA00022801"/>
    </source>
</evidence>
<dbReference type="GO" id="GO:0030203">
    <property type="term" value="P:glycosaminoglycan metabolic process"/>
    <property type="evidence" value="ECO:0007669"/>
    <property type="project" value="TreeGrafter"/>
</dbReference>
<dbReference type="InterPro" id="IPR006311">
    <property type="entry name" value="TAT_signal"/>
</dbReference>
<dbReference type="InterPro" id="IPR029018">
    <property type="entry name" value="Hex-like_dom2"/>
</dbReference>
<proteinExistence type="inferred from homology"/>
<dbReference type="PRINTS" id="PR00738">
    <property type="entry name" value="GLHYDRLASE20"/>
</dbReference>
<comment type="similarity">
    <text evidence="1">Belongs to the glycosyl hydrolase 20 family.</text>
</comment>
<comment type="caution">
    <text evidence="9">The sequence shown here is derived from an EMBL/GenBank/DDBJ whole genome shotgun (WGS) entry which is preliminary data.</text>
</comment>
<sequence>MTKQTFSKFRRVLLGSAAVLTLAAAPALAASQGVEPVAVSAGVSTVVPALMPMPASVSLPAGALPLSGGVTVQWEQQPSPLLARAAERFTKRINALAGRVLPQQPDGNQVGQTASIPVHIQVGEDRGALTVHAKESYSLQVNASGVALTAEGPDGVLHGLATLAQLVTRGENGPQLAFATITDSPRFPWRGIMIDTSRHFMAVETLQRQLDAMELLKMNVLHLHLSDGTGFRVESKRMPELTEKGSHGQYYTQRELKDLVAYAADRGIRVVPEFDVPGHALAFLLAYPELAAQSPVNPEPKNKNNAALDPTVPATLRFVRKLYAEMGKLFPDAYFHSGGDEVDPKEWMKNPKIVAYMKENGFATPQALQAHFTAEVQKILADQGKIMVGWDEVSEAPIPKDVVVDVWRSSKFLASASADHHPVIVSAGYYLDLLQPASQHYLVDPYDPAANGITRAQADKLLAKGGRPDLVNAFLKEPAPAPLTDEQKQYILGGEAPLWSELVTDEMLDARFWPRAAAIAERFWSPASVRDVNDMYRRLAVVDAELQLTGLQAQANTHRMALRLSPGNADPVECLASATVPLRNYVMNRYVSHHGDALDEIGEVTSPDPFPAVRFSMLVDQYVAGDRSVLPALKAQMQVWRDNDVAFQQVATVRGLSEAVPISHNLAVMAGAGLDALNGHKKKLSTADKKVFDQEETLINSSADVSGSFFGTTFPPGGLMISVEPAIRKLVGL</sequence>
<feature type="domain" description="Glycoside hydrolase family 20 catalytic" evidence="7">
    <location>
        <begin position="187"/>
        <end position="526"/>
    </location>
</feature>
<dbReference type="Gene3D" id="3.20.20.80">
    <property type="entry name" value="Glycosidases"/>
    <property type="match status" value="1"/>
</dbReference>
<evidence type="ECO:0000313" key="10">
    <source>
        <dbReference type="Proteomes" id="UP000317617"/>
    </source>
</evidence>
<evidence type="ECO:0000256" key="1">
    <source>
        <dbReference type="ARBA" id="ARBA00006285"/>
    </source>
</evidence>
<dbReference type="PANTHER" id="PTHR22600">
    <property type="entry name" value="BETA-HEXOSAMINIDASE"/>
    <property type="match status" value="1"/>
</dbReference>
<dbReference type="InterPro" id="IPR015882">
    <property type="entry name" value="HEX_bac_N"/>
</dbReference>
<dbReference type="AlphaFoldDB" id="A0A4Y3TPG2"/>
<feature type="domain" description="Beta-hexosaminidase bacterial type N-terminal" evidence="8">
    <location>
        <begin position="48"/>
        <end position="183"/>
    </location>
</feature>
<name>A0A4Y3TPG2_9PROT</name>
<dbReference type="GO" id="GO:0006689">
    <property type="term" value="P:ganglioside catabolic process"/>
    <property type="evidence" value="ECO:0007669"/>
    <property type="project" value="TreeGrafter"/>
</dbReference>
<dbReference type="GO" id="GO:0004563">
    <property type="term" value="F:beta-N-acetylhexosaminidase activity"/>
    <property type="evidence" value="ECO:0007669"/>
    <property type="project" value="InterPro"/>
</dbReference>
<dbReference type="Pfam" id="PF00728">
    <property type="entry name" value="Glyco_hydro_20"/>
    <property type="match status" value="1"/>
</dbReference>
<reference evidence="9 10" key="1">
    <citation type="submission" date="2019-06" db="EMBL/GenBank/DDBJ databases">
        <title>Whole genome shotgun sequence of Acetobacter orleanensis NBRC 13752.</title>
        <authorList>
            <person name="Hosoyama A."/>
            <person name="Uohara A."/>
            <person name="Ohji S."/>
            <person name="Ichikawa N."/>
        </authorList>
    </citation>
    <scope>NUCLEOTIDE SEQUENCE [LARGE SCALE GENOMIC DNA]</scope>
    <source>
        <strain evidence="9 10">NBRC 13752</strain>
    </source>
</reference>
<dbReference type="Gene3D" id="3.30.379.10">
    <property type="entry name" value="Chitobiase/beta-hexosaminidase domain 2-like"/>
    <property type="match status" value="1"/>
</dbReference>
<dbReference type="InterPro" id="IPR015883">
    <property type="entry name" value="Glyco_hydro_20_cat"/>
</dbReference>
<evidence type="ECO:0000259" key="8">
    <source>
        <dbReference type="Pfam" id="PF02838"/>
    </source>
</evidence>
<keyword evidence="6" id="KW-0732">Signal</keyword>
<feature type="active site" description="Proton donor" evidence="5">
    <location>
        <position position="341"/>
    </location>
</feature>
<evidence type="ECO:0000256" key="4">
    <source>
        <dbReference type="ARBA" id="ARBA00033000"/>
    </source>
</evidence>
<dbReference type="PANTHER" id="PTHR22600:SF21">
    <property type="entry name" value="BETA-HEXOSAMINIDASE A"/>
    <property type="match status" value="1"/>
</dbReference>
<evidence type="ECO:0000256" key="3">
    <source>
        <dbReference type="ARBA" id="ARBA00023295"/>
    </source>
</evidence>
<dbReference type="RefSeq" id="WP_244463474.1">
    <property type="nucleotide sequence ID" value="NZ_BJMU01000015.1"/>
</dbReference>